<sequence length="478" mass="52093">MIRPLLLLLLLFLISSAASQPLPLRATLIDCGATSPTPTLQGEWIPDSPFVSSGTPLSLPFHYADPTISTLRTFPFLPVASSVTRSLSIAGLDYGKYMPTYYEGYFLATGKTMSICLGVNNFTDSGPFISALELVVLSDSVYNTTDFEQIGLSLVQRSSFGYDGPTIRYPDDPFDRLWEPYVRNGVRQTSTKNVSVSGFWNLPPLKVFDQELILPVLEQMDLQWPTRVLDGKSDCYIALYFADDQDSLAGQGPRILNITVNGVPYYSNLLVSPAGDAVFASKWPLTGQTKLKLAPAPGSKSGPLLNAGEVLELVPVKKKTLTRDVTALEKVKQNLPNHPSDWSGDPCMPDNYMWSGVACSYGRRIRVVSLNFTSMGLSGSLSPSLAKLTALTSILLDNNKLSGNIPDLSSLRNLEVLHLNDNKLSGPIPSSLGSIESLRELYLQNNNLTGEVPKSLLKPGLDLKTYGNHLSSPPASRQ</sequence>
<evidence type="ECO:0000313" key="2">
    <source>
        <dbReference type="Proteomes" id="UP001057402"/>
    </source>
</evidence>
<keyword evidence="2" id="KW-1185">Reference proteome</keyword>
<reference evidence="2" key="1">
    <citation type="journal article" date="2023" name="Front. Plant Sci.">
        <title>Chromosomal-level genome assembly of Melastoma candidum provides insights into trichome evolution.</title>
        <authorList>
            <person name="Zhong Y."/>
            <person name="Wu W."/>
            <person name="Sun C."/>
            <person name="Zou P."/>
            <person name="Liu Y."/>
            <person name="Dai S."/>
            <person name="Zhou R."/>
        </authorList>
    </citation>
    <scope>NUCLEOTIDE SEQUENCE [LARGE SCALE GENOMIC DNA]</scope>
</reference>
<organism evidence="1 2">
    <name type="scientific">Melastoma candidum</name>
    <dbReference type="NCBI Taxonomy" id="119954"/>
    <lineage>
        <taxon>Eukaryota</taxon>
        <taxon>Viridiplantae</taxon>
        <taxon>Streptophyta</taxon>
        <taxon>Embryophyta</taxon>
        <taxon>Tracheophyta</taxon>
        <taxon>Spermatophyta</taxon>
        <taxon>Magnoliopsida</taxon>
        <taxon>eudicotyledons</taxon>
        <taxon>Gunneridae</taxon>
        <taxon>Pentapetalae</taxon>
        <taxon>rosids</taxon>
        <taxon>malvids</taxon>
        <taxon>Myrtales</taxon>
        <taxon>Melastomataceae</taxon>
        <taxon>Melastomatoideae</taxon>
        <taxon>Melastomateae</taxon>
        <taxon>Melastoma</taxon>
    </lineage>
</organism>
<name>A0ACB9QX54_9MYRT</name>
<proteinExistence type="predicted"/>
<protein>
    <submittedName>
        <fullName evidence="1">Uncharacterized protein</fullName>
    </submittedName>
</protein>
<evidence type="ECO:0000313" key="1">
    <source>
        <dbReference type="EMBL" id="KAI4368332.1"/>
    </source>
</evidence>
<accession>A0ACB9QX54</accession>
<dbReference type="EMBL" id="CM042884">
    <property type="protein sequence ID" value="KAI4368332.1"/>
    <property type="molecule type" value="Genomic_DNA"/>
</dbReference>
<comment type="caution">
    <text evidence="1">The sequence shown here is derived from an EMBL/GenBank/DDBJ whole genome shotgun (WGS) entry which is preliminary data.</text>
</comment>
<gene>
    <name evidence="1" type="ORF">MLD38_016901</name>
</gene>
<dbReference type="Proteomes" id="UP001057402">
    <property type="component" value="Chromosome 5"/>
</dbReference>